<protein>
    <submittedName>
        <fullName evidence="2">Uncharacterized protein</fullName>
    </submittedName>
</protein>
<name>A0A7S1ARU8_NOCSC</name>
<evidence type="ECO:0000256" key="1">
    <source>
        <dbReference type="SAM" id="MobiDB-lite"/>
    </source>
</evidence>
<reference evidence="2" key="1">
    <citation type="submission" date="2021-01" db="EMBL/GenBank/DDBJ databases">
        <authorList>
            <person name="Corre E."/>
            <person name="Pelletier E."/>
            <person name="Niang G."/>
            <person name="Scheremetjew M."/>
            <person name="Finn R."/>
            <person name="Kale V."/>
            <person name="Holt S."/>
            <person name="Cochrane G."/>
            <person name="Meng A."/>
            <person name="Brown T."/>
            <person name="Cohen L."/>
        </authorList>
    </citation>
    <scope>NUCLEOTIDE SEQUENCE</scope>
</reference>
<proteinExistence type="predicted"/>
<accession>A0A7S1ARU8</accession>
<evidence type="ECO:0000313" key="2">
    <source>
        <dbReference type="EMBL" id="CAD8862410.1"/>
    </source>
</evidence>
<dbReference type="AlphaFoldDB" id="A0A7S1ARU8"/>
<sequence>MVCDGFVVCAAARGGPCASRPEDVRHSSPRACDGTYCAVALSATFATDLPEELEAATSSNERLLDHDSDARERSLWLLPWRKLPPGAMDVAARSIQCAPGMVVEHVWQLAEMSHGYDTRSRQPAGSQTTHSRQDDTDDEVVAIGECSLGPGPGEERWLLLSACDAPLPFSVRATATKRKKLESSSDLVKRHLESTLKEQVEAGQACQT</sequence>
<feature type="region of interest" description="Disordered" evidence="1">
    <location>
        <begin position="117"/>
        <end position="138"/>
    </location>
</feature>
<organism evidence="2">
    <name type="scientific">Noctiluca scintillans</name>
    <name type="common">Sea sparkle</name>
    <name type="synonym">Red tide dinoflagellate</name>
    <dbReference type="NCBI Taxonomy" id="2966"/>
    <lineage>
        <taxon>Eukaryota</taxon>
        <taxon>Sar</taxon>
        <taxon>Alveolata</taxon>
        <taxon>Dinophyceae</taxon>
        <taxon>Noctilucales</taxon>
        <taxon>Noctilucaceae</taxon>
        <taxon>Noctiluca</taxon>
    </lineage>
</organism>
<feature type="compositionally biased region" description="Polar residues" evidence="1">
    <location>
        <begin position="121"/>
        <end position="130"/>
    </location>
</feature>
<dbReference type="EMBL" id="HBFQ01051491">
    <property type="protein sequence ID" value="CAD8862410.1"/>
    <property type="molecule type" value="Transcribed_RNA"/>
</dbReference>
<gene>
    <name evidence="2" type="ORF">NSCI0253_LOCUS36765</name>
</gene>